<sequence length="91" mass="10501">MRNPSEKLAAKPLLHPINPIPTLPTGQNQSGFYDHLQHIWNNVALLQNIVTLENEMEKYNYAYRFAEIELEKVCAENAFLQHKMQALLAKP</sequence>
<dbReference type="AlphaFoldDB" id="A0A6J4JBP8"/>
<evidence type="ECO:0000313" key="1">
    <source>
        <dbReference type="EMBL" id="CAA9275645.1"/>
    </source>
</evidence>
<name>A0A6J4JBP8_9BACT</name>
<organism evidence="1">
    <name type="scientific">uncultured Adhaeribacter sp</name>
    <dbReference type="NCBI Taxonomy" id="448109"/>
    <lineage>
        <taxon>Bacteria</taxon>
        <taxon>Pseudomonadati</taxon>
        <taxon>Bacteroidota</taxon>
        <taxon>Cytophagia</taxon>
        <taxon>Cytophagales</taxon>
        <taxon>Hymenobacteraceae</taxon>
        <taxon>Adhaeribacter</taxon>
        <taxon>environmental samples</taxon>
    </lineage>
</organism>
<gene>
    <name evidence="1" type="ORF">AVDCRST_MAG95-3008</name>
</gene>
<accession>A0A6J4JBP8</accession>
<proteinExistence type="predicted"/>
<reference evidence="1" key="1">
    <citation type="submission" date="2020-02" db="EMBL/GenBank/DDBJ databases">
        <authorList>
            <person name="Meier V. D."/>
        </authorList>
    </citation>
    <scope>NUCLEOTIDE SEQUENCE</scope>
    <source>
        <strain evidence="1">AVDCRST_MAG95</strain>
    </source>
</reference>
<dbReference type="EMBL" id="CADCTJ010000946">
    <property type="protein sequence ID" value="CAA9275645.1"/>
    <property type="molecule type" value="Genomic_DNA"/>
</dbReference>
<protein>
    <submittedName>
        <fullName evidence="1">Uncharacterized protein</fullName>
    </submittedName>
</protein>